<protein>
    <submittedName>
        <fullName evidence="2">Uncharacterized protein</fullName>
    </submittedName>
</protein>
<keyword evidence="1" id="KW-1133">Transmembrane helix</keyword>
<evidence type="ECO:0000313" key="3">
    <source>
        <dbReference type="Proteomes" id="UP000816034"/>
    </source>
</evidence>
<evidence type="ECO:0000313" key="2">
    <source>
        <dbReference type="EMBL" id="KAG2381451.1"/>
    </source>
</evidence>
<accession>A0AA88GI87</accession>
<reference evidence="2 3" key="1">
    <citation type="journal article" date="2018" name="BMC Genomics">
        <title>The genome of Naegleria lovaniensis, the basis for a comparative approach to unravel pathogenicity factors of the human pathogenic amoeba N. fowleri.</title>
        <authorList>
            <person name="Liechti N."/>
            <person name="Schurch N."/>
            <person name="Bruggmann R."/>
            <person name="Wittwer M."/>
        </authorList>
    </citation>
    <scope>NUCLEOTIDE SEQUENCE [LARGE SCALE GENOMIC DNA]</scope>
    <source>
        <strain evidence="2 3">ATCC 30569</strain>
    </source>
</reference>
<keyword evidence="1" id="KW-0472">Membrane</keyword>
<proteinExistence type="predicted"/>
<comment type="caution">
    <text evidence="2">The sequence shown here is derived from an EMBL/GenBank/DDBJ whole genome shotgun (WGS) entry which is preliminary data.</text>
</comment>
<gene>
    <name evidence="2" type="ORF">C9374_006440</name>
</gene>
<dbReference type="RefSeq" id="XP_044547131.1">
    <property type="nucleotide sequence ID" value="XM_044696301.1"/>
</dbReference>
<keyword evidence="1" id="KW-0812">Transmembrane</keyword>
<sequence>MLKHYYKRTLASSSLSHQKLLAEYFKRNIIDSGSTIGSRFIPMTELTHFPIMQLKYSGFVSLGMSYHTHRNQHQQQRTYRSTSFHHRNEYRKTLVKYALMLSLTLPIILMLGSKYLLIHLTQEEMQLWNSIIKPIDSIDQIFYNEETTTEKAINEERTTEMAATMDEGPLHRLMKTTVVDHNIYEFTSENIRNKILDMISESIQKVKQTCDFFELDDVESLKSKIKTIAIDKRQTRSLIVWRGETNNDEVKKDFKLFNTKGILFIHAPVMTSKGVVFIRTGVQVSDMNNMTMHPYRIDVCQVEVKHYDRNTPEDKTPTRVVFNRGFRDEEDDTSILPVSYEQLSVLFEEYSYIKCAKIPTPNHVIEISSIEKPVTTNAYGYEFSDSYESGNQLKLVRVTK</sequence>
<name>A0AA88GI87_NAELO</name>
<organism evidence="2 3">
    <name type="scientific">Naegleria lovaniensis</name>
    <name type="common">Amoeba</name>
    <dbReference type="NCBI Taxonomy" id="51637"/>
    <lineage>
        <taxon>Eukaryota</taxon>
        <taxon>Discoba</taxon>
        <taxon>Heterolobosea</taxon>
        <taxon>Tetramitia</taxon>
        <taxon>Eutetramitia</taxon>
        <taxon>Vahlkampfiidae</taxon>
        <taxon>Naegleria</taxon>
    </lineage>
</organism>
<keyword evidence="3" id="KW-1185">Reference proteome</keyword>
<feature type="transmembrane region" description="Helical" evidence="1">
    <location>
        <begin position="97"/>
        <end position="117"/>
    </location>
</feature>
<evidence type="ECO:0000256" key="1">
    <source>
        <dbReference type="SAM" id="Phobius"/>
    </source>
</evidence>
<dbReference type="GeneID" id="68098894"/>
<dbReference type="EMBL" id="PYSW02000027">
    <property type="protein sequence ID" value="KAG2381451.1"/>
    <property type="molecule type" value="Genomic_DNA"/>
</dbReference>
<dbReference type="AlphaFoldDB" id="A0AA88GI87"/>
<dbReference type="Proteomes" id="UP000816034">
    <property type="component" value="Unassembled WGS sequence"/>
</dbReference>